<evidence type="ECO:0000313" key="2">
    <source>
        <dbReference type="EMBL" id="KAG1549405.1"/>
    </source>
</evidence>
<feature type="compositionally biased region" description="Polar residues" evidence="1">
    <location>
        <begin position="59"/>
        <end position="81"/>
    </location>
</feature>
<gene>
    <name evidence="2" type="ORF">G6F51_003079</name>
</gene>
<sequence length="211" mass="23711">MRLLQPFFTLRHSSKQLQQLQEDLATSHAESCKLQQENVSARKQLVLKPLTTDIPLSPSGHTASSTVSSLPRNPPTLSKRPSSPRVAKSKCDTAQPSLTAIVRQIPSPAEPISFKHIHIFYETELRSQLSKFSITVCEGFDSLDVSIMRNPIPVNEPAGCKVRRARKAFLHRIDIALQRFRAPIHNAAAHFFDQSDHIDLEYLALYNLILP</sequence>
<dbReference type="OrthoDB" id="10272328at2759"/>
<feature type="region of interest" description="Disordered" evidence="1">
    <location>
        <begin position="52"/>
        <end position="90"/>
    </location>
</feature>
<dbReference type="EMBL" id="JAANIT010000288">
    <property type="protein sequence ID" value="KAG1549405.1"/>
    <property type="molecule type" value="Genomic_DNA"/>
</dbReference>
<protein>
    <submittedName>
        <fullName evidence="2">Uncharacterized protein</fullName>
    </submittedName>
</protein>
<dbReference type="AlphaFoldDB" id="A0A9P7CDY9"/>
<name>A0A9P7CDY9_RHIOR</name>
<evidence type="ECO:0000256" key="1">
    <source>
        <dbReference type="SAM" id="MobiDB-lite"/>
    </source>
</evidence>
<evidence type="ECO:0000313" key="3">
    <source>
        <dbReference type="Proteomes" id="UP000717996"/>
    </source>
</evidence>
<organism evidence="2 3">
    <name type="scientific">Rhizopus oryzae</name>
    <name type="common">Mucormycosis agent</name>
    <name type="synonym">Rhizopus arrhizus var. delemar</name>
    <dbReference type="NCBI Taxonomy" id="64495"/>
    <lineage>
        <taxon>Eukaryota</taxon>
        <taxon>Fungi</taxon>
        <taxon>Fungi incertae sedis</taxon>
        <taxon>Mucoromycota</taxon>
        <taxon>Mucoromycotina</taxon>
        <taxon>Mucoromycetes</taxon>
        <taxon>Mucorales</taxon>
        <taxon>Mucorineae</taxon>
        <taxon>Rhizopodaceae</taxon>
        <taxon>Rhizopus</taxon>
    </lineage>
</organism>
<reference evidence="2" key="1">
    <citation type="journal article" date="2020" name="Microb. Genom.">
        <title>Genetic diversity of clinical and environmental Mucorales isolates obtained from an investigation of mucormycosis cases among solid organ transplant recipients.</title>
        <authorList>
            <person name="Nguyen M.H."/>
            <person name="Kaul D."/>
            <person name="Muto C."/>
            <person name="Cheng S.J."/>
            <person name="Richter R.A."/>
            <person name="Bruno V.M."/>
            <person name="Liu G."/>
            <person name="Beyhan S."/>
            <person name="Sundermann A.J."/>
            <person name="Mounaud S."/>
            <person name="Pasculle A.W."/>
            <person name="Nierman W.C."/>
            <person name="Driscoll E."/>
            <person name="Cumbie R."/>
            <person name="Clancy C.J."/>
            <person name="Dupont C.L."/>
        </authorList>
    </citation>
    <scope>NUCLEOTIDE SEQUENCE</scope>
    <source>
        <strain evidence="2">GL16</strain>
    </source>
</reference>
<comment type="caution">
    <text evidence="2">The sequence shown here is derived from an EMBL/GenBank/DDBJ whole genome shotgun (WGS) entry which is preliminary data.</text>
</comment>
<dbReference type="Proteomes" id="UP000717996">
    <property type="component" value="Unassembled WGS sequence"/>
</dbReference>
<proteinExistence type="predicted"/>
<accession>A0A9P7CDY9</accession>